<evidence type="ECO:0000256" key="4">
    <source>
        <dbReference type="ARBA" id="ARBA00006463"/>
    </source>
</evidence>
<dbReference type="PANTHER" id="PTHR33407:SF9">
    <property type="entry name" value="PECTATE LYASE F-RELATED"/>
    <property type="match status" value="1"/>
</dbReference>
<evidence type="ECO:0000256" key="10">
    <source>
        <dbReference type="RuleBase" id="RU367009"/>
    </source>
</evidence>
<comment type="cofactor">
    <cofactor evidence="2 10">
        <name>Ca(2+)</name>
        <dbReference type="ChEBI" id="CHEBI:29108"/>
    </cofactor>
</comment>
<dbReference type="OrthoDB" id="441042at2759"/>
<evidence type="ECO:0000313" key="11">
    <source>
        <dbReference type="EMBL" id="KAH7328774.1"/>
    </source>
</evidence>
<comment type="caution">
    <text evidence="11">The sequence shown here is derived from an EMBL/GenBank/DDBJ whole genome shotgun (WGS) entry which is preliminary data.</text>
</comment>
<evidence type="ECO:0000256" key="9">
    <source>
        <dbReference type="ARBA" id="ARBA00025679"/>
    </source>
</evidence>
<dbReference type="GO" id="GO:0045490">
    <property type="term" value="P:pectin catabolic process"/>
    <property type="evidence" value="ECO:0007669"/>
    <property type="project" value="TreeGrafter"/>
</dbReference>
<dbReference type="Proteomes" id="UP000813444">
    <property type="component" value="Unassembled WGS sequence"/>
</dbReference>
<dbReference type="Pfam" id="PF03211">
    <property type="entry name" value="Pectate_lyase"/>
    <property type="match status" value="1"/>
</dbReference>
<dbReference type="PANTHER" id="PTHR33407">
    <property type="entry name" value="PECTATE LYASE F-RELATED"/>
    <property type="match status" value="1"/>
</dbReference>
<comment type="similarity">
    <text evidence="4 10">Belongs to the polysaccharide lyase 3 family.</text>
</comment>
<name>A0A8K0T1H5_9HYPO</name>
<evidence type="ECO:0000256" key="2">
    <source>
        <dbReference type="ARBA" id="ARBA00001913"/>
    </source>
</evidence>
<evidence type="ECO:0000256" key="7">
    <source>
        <dbReference type="ARBA" id="ARBA00022837"/>
    </source>
</evidence>
<keyword evidence="6 10" id="KW-0732">Signal</keyword>
<evidence type="ECO:0000256" key="6">
    <source>
        <dbReference type="ARBA" id="ARBA00022729"/>
    </source>
</evidence>
<dbReference type="EMBL" id="JAGPNK010000001">
    <property type="protein sequence ID" value="KAH7328774.1"/>
    <property type="molecule type" value="Genomic_DNA"/>
</dbReference>
<gene>
    <name evidence="11" type="ORF">B0I35DRAFT_26811</name>
</gene>
<dbReference type="GO" id="GO:0030570">
    <property type="term" value="F:pectate lyase activity"/>
    <property type="evidence" value="ECO:0007669"/>
    <property type="project" value="UniProtKB-UniRule"/>
</dbReference>
<organism evidence="11 12">
    <name type="scientific">Stachybotrys elegans</name>
    <dbReference type="NCBI Taxonomy" id="80388"/>
    <lineage>
        <taxon>Eukaryota</taxon>
        <taxon>Fungi</taxon>
        <taxon>Dikarya</taxon>
        <taxon>Ascomycota</taxon>
        <taxon>Pezizomycotina</taxon>
        <taxon>Sordariomycetes</taxon>
        <taxon>Hypocreomycetidae</taxon>
        <taxon>Hypocreales</taxon>
        <taxon>Stachybotryaceae</taxon>
        <taxon>Stachybotrys</taxon>
    </lineage>
</organism>
<sequence>MKASIVTLLAACGLAAAQTLNIPTRVGSIVSLAQPSVISGSRNFGNQEFDRGRDCDTDADTGSTSAVFILENGASISNVIIGARQLEGIHCRGACTLTNVWFRDVCEDAISALGNGNVLIQGGGAQNAQDKVVQHNGRGTVTIRNFTVVNAGKLYRSCGDCTGNGGPRNVVLDGVRARGMTSDLVGINSNYGDVATISNSCGSTKKVCQEYKGVVKGNGSSSKVSTTANCQGSQGKLSGLPSC</sequence>
<protein>
    <recommendedName>
        <fullName evidence="10">Pectate lyase</fullName>
        <ecNumber evidence="10">4.2.2.2</ecNumber>
    </recommendedName>
</protein>
<keyword evidence="5 10" id="KW-0964">Secreted</keyword>
<dbReference type="AlphaFoldDB" id="A0A8K0T1H5"/>
<keyword evidence="8 10" id="KW-0456">Lyase</keyword>
<dbReference type="InterPro" id="IPR004898">
    <property type="entry name" value="Pectate_lyase_PlyH/PlyE-like"/>
</dbReference>
<feature type="chain" id="PRO_5035488496" description="Pectate lyase" evidence="10">
    <location>
        <begin position="18"/>
        <end position="243"/>
    </location>
</feature>
<comment type="subcellular location">
    <subcellularLocation>
        <location evidence="3 10">Secreted</location>
    </subcellularLocation>
</comment>
<dbReference type="EC" id="4.2.2.2" evidence="10"/>
<keyword evidence="12" id="KW-1185">Reference proteome</keyword>
<dbReference type="InterPro" id="IPR012334">
    <property type="entry name" value="Pectin_lyas_fold"/>
</dbReference>
<comment type="function">
    <text evidence="9 10">Pectinolytic enzyme consist of four classes of enzymes: pectin lyase, polygalacturonase, pectin methylesterase and rhamnogalacturonase. Among pectinolytic enzymes, pectin lyase is the most important in depolymerization of pectin, since it cleaves internal glycosidic bonds of highly methylated pectins. Favors pectate, the anion, over pectin, the methyl ester.</text>
</comment>
<evidence type="ECO:0000256" key="8">
    <source>
        <dbReference type="ARBA" id="ARBA00023239"/>
    </source>
</evidence>
<dbReference type="InterPro" id="IPR011050">
    <property type="entry name" value="Pectin_lyase_fold/virulence"/>
</dbReference>
<comment type="catalytic activity">
    <reaction evidence="1 10">
        <text>Eliminative cleavage of (1-&gt;4)-alpha-D-galacturonan to give oligosaccharides with 4-deoxy-alpha-D-galact-4-enuronosyl groups at their non-reducing ends.</text>
        <dbReference type="EC" id="4.2.2.2"/>
    </reaction>
</comment>
<evidence type="ECO:0000313" key="12">
    <source>
        <dbReference type="Proteomes" id="UP000813444"/>
    </source>
</evidence>
<dbReference type="GO" id="GO:0005576">
    <property type="term" value="C:extracellular region"/>
    <property type="evidence" value="ECO:0007669"/>
    <property type="project" value="UniProtKB-SubCell"/>
</dbReference>
<evidence type="ECO:0000256" key="1">
    <source>
        <dbReference type="ARBA" id="ARBA00000695"/>
    </source>
</evidence>
<reference evidence="11" key="1">
    <citation type="journal article" date="2021" name="Nat. Commun.">
        <title>Genetic determinants of endophytism in the Arabidopsis root mycobiome.</title>
        <authorList>
            <person name="Mesny F."/>
            <person name="Miyauchi S."/>
            <person name="Thiergart T."/>
            <person name="Pickel B."/>
            <person name="Atanasova L."/>
            <person name="Karlsson M."/>
            <person name="Huettel B."/>
            <person name="Barry K.W."/>
            <person name="Haridas S."/>
            <person name="Chen C."/>
            <person name="Bauer D."/>
            <person name="Andreopoulos W."/>
            <person name="Pangilinan J."/>
            <person name="LaButti K."/>
            <person name="Riley R."/>
            <person name="Lipzen A."/>
            <person name="Clum A."/>
            <person name="Drula E."/>
            <person name="Henrissat B."/>
            <person name="Kohler A."/>
            <person name="Grigoriev I.V."/>
            <person name="Martin F.M."/>
            <person name="Hacquard S."/>
        </authorList>
    </citation>
    <scope>NUCLEOTIDE SEQUENCE</scope>
    <source>
        <strain evidence="11">MPI-CAGE-CH-0235</strain>
    </source>
</reference>
<accession>A0A8K0T1H5</accession>
<dbReference type="Gene3D" id="2.160.20.10">
    <property type="entry name" value="Single-stranded right-handed beta-helix, Pectin lyase-like"/>
    <property type="match status" value="1"/>
</dbReference>
<evidence type="ECO:0000256" key="3">
    <source>
        <dbReference type="ARBA" id="ARBA00004613"/>
    </source>
</evidence>
<evidence type="ECO:0000256" key="5">
    <source>
        <dbReference type="ARBA" id="ARBA00022525"/>
    </source>
</evidence>
<feature type="signal peptide" evidence="10">
    <location>
        <begin position="1"/>
        <end position="17"/>
    </location>
</feature>
<keyword evidence="7 10" id="KW-0106">Calcium</keyword>
<dbReference type="SUPFAM" id="SSF51126">
    <property type="entry name" value="Pectin lyase-like"/>
    <property type="match status" value="1"/>
</dbReference>
<proteinExistence type="inferred from homology"/>